<keyword evidence="3" id="KW-0832">Ubl conjugation</keyword>
<evidence type="ECO:0000256" key="3">
    <source>
        <dbReference type="ARBA" id="ARBA00022843"/>
    </source>
</evidence>
<dbReference type="Gene3D" id="1.10.10.10">
    <property type="entry name" value="Winged helix-like DNA-binding domain superfamily/Winged helix DNA-binding domain"/>
    <property type="match status" value="1"/>
</dbReference>
<name>A0AA38HKG7_9CUCU</name>
<protein>
    <recommendedName>
        <fullName evidence="6">Cullin family profile domain-containing protein</fullName>
    </recommendedName>
</protein>
<evidence type="ECO:0000256" key="5">
    <source>
        <dbReference type="RuleBase" id="RU003829"/>
    </source>
</evidence>
<comment type="caution">
    <text evidence="7">The sequence shown here is derived from an EMBL/GenBank/DDBJ whole genome shotgun (WGS) entry which is preliminary data.</text>
</comment>
<evidence type="ECO:0000313" key="7">
    <source>
        <dbReference type="EMBL" id="KAJ3622608.1"/>
    </source>
</evidence>
<dbReference type="InterPro" id="IPR036388">
    <property type="entry name" value="WH-like_DNA-bd_sf"/>
</dbReference>
<gene>
    <name evidence="7" type="ORF">Zmor_004455</name>
</gene>
<dbReference type="AlphaFoldDB" id="A0AA38HKG7"/>
<proteinExistence type="inferred from homology"/>
<evidence type="ECO:0000256" key="1">
    <source>
        <dbReference type="ARBA" id="ARBA00006019"/>
    </source>
</evidence>
<evidence type="ECO:0000259" key="6">
    <source>
        <dbReference type="PROSITE" id="PS50069"/>
    </source>
</evidence>
<dbReference type="SUPFAM" id="SSF74788">
    <property type="entry name" value="Cullin repeat-like"/>
    <property type="match status" value="1"/>
</dbReference>
<evidence type="ECO:0000313" key="8">
    <source>
        <dbReference type="Proteomes" id="UP001168821"/>
    </source>
</evidence>
<evidence type="ECO:0000256" key="2">
    <source>
        <dbReference type="ARBA" id="ARBA00022499"/>
    </source>
</evidence>
<dbReference type="FunFam" id="1.20.1310.10:FF:000002">
    <property type="entry name" value="cullin-3 isoform X1"/>
    <property type="match status" value="1"/>
</dbReference>
<dbReference type="SMART" id="SM00884">
    <property type="entry name" value="Cullin_Nedd8"/>
    <property type="match status" value="1"/>
</dbReference>
<organism evidence="7 8">
    <name type="scientific">Zophobas morio</name>
    <dbReference type="NCBI Taxonomy" id="2755281"/>
    <lineage>
        <taxon>Eukaryota</taxon>
        <taxon>Metazoa</taxon>
        <taxon>Ecdysozoa</taxon>
        <taxon>Arthropoda</taxon>
        <taxon>Hexapoda</taxon>
        <taxon>Insecta</taxon>
        <taxon>Pterygota</taxon>
        <taxon>Neoptera</taxon>
        <taxon>Endopterygota</taxon>
        <taxon>Coleoptera</taxon>
        <taxon>Polyphaga</taxon>
        <taxon>Cucujiformia</taxon>
        <taxon>Tenebrionidae</taxon>
        <taxon>Zophobas</taxon>
    </lineage>
</organism>
<feature type="domain" description="Cullin family profile" evidence="6">
    <location>
        <begin position="390"/>
        <end position="594"/>
    </location>
</feature>
<dbReference type="SUPFAM" id="SSF46785">
    <property type="entry name" value="Winged helix' DNA-binding domain"/>
    <property type="match status" value="1"/>
</dbReference>
<dbReference type="Pfam" id="PF10557">
    <property type="entry name" value="Cullin_Nedd8"/>
    <property type="match status" value="1"/>
</dbReference>
<comment type="similarity">
    <text evidence="1 4 5">Belongs to the cullin family.</text>
</comment>
<keyword evidence="8" id="KW-1185">Reference proteome</keyword>
<dbReference type="GO" id="GO:0006511">
    <property type="term" value="P:ubiquitin-dependent protein catabolic process"/>
    <property type="evidence" value="ECO:0007669"/>
    <property type="project" value="InterPro"/>
</dbReference>
<dbReference type="GO" id="GO:0031625">
    <property type="term" value="F:ubiquitin protein ligase binding"/>
    <property type="evidence" value="ECO:0007669"/>
    <property type="project" value="InterPro"/>
</dbReference>
<dbReference type="InterPro" id="IPR016159">
    <property type="entry name" value="Cullin_repeat-like_dom_sf"/>
</dbReference>
<evidence type="ECO:0000256" key="4">
    <source>
        <dbReference type="PROSITE-ProRule" id="PRU00330"/>
    </source>
</evidence>
<dbReference type="InterPro" id="IPR036390">
    <property type="entry name" value="WH_DNA-bd_sf"/>
</dbReference>
<dbReference type="SMART" id="SM00182">
    <property type="entry name" value="CULLIN"/>
    <property type="match status" value="1"/>
</dbReference>
<dbReference type="InterPro" id="IPR016158">
    <property type="entry name" value="Cullin_homology"/>
</dbReference>
<dbReference type="FunFam" id="1.20.1310.10:FF:000001">
    <property type="entry name" value="Cullin 3"/>
    <property type="match status" value="1"/>
</dbReference>
<sequence length="680" mass="79614">MCVTAHEQIIANWKDNFSLFCGRIAHPDDGNRCTFRGPPGDSLWETLKLAITQIQEQKTSNLSFEELYRCCYTLVLYDQGEIIYEGLKNLLSSYSIKSFEKLKNCSHDEYIVIFSQVWKMYSTSLTMIRDILASLDRVYLEDNAELLSVYDLGLKTFYSEGAQFLSQLRQHLLEQITLERTGIAINRVVMKELLTMLVQLSSVQEFLYDEIFENEYLLSSKEYFQTESVSFITSHNVLSYLKKADVWFQEELERATEYMDSKTAAKVSRVMEETILISHFATLTEAANSTELHSWLDKHMVEELRLLYNLFSRDARGRQKLVEILSSHLNCAGAKFIENHRRGDALAYVQYFLDLKNKYDAILKECFGSDLELEAVYNQSFRCMLNSNSLFPKYFPYHINHLLQHTLMGRTEEEVERSLKKILKVLRFIEDKDIFEKYYRETLAKRLLADKLYSMEAEKFIILEIKHEFGYHFVYKLEGLLKDLIISNEIASKYRNAHILDFGLSVKVLTKSYWSIGSQSPIILHPLLEKARVSFDAFYQKDYPRRRLMWNFALGSVHLRVRFSFKIEKVLVVTPPQLNLLLAFEAKDNVSFKQESSDIARNRLLCIEAAIMRVLKTRKTLEHTHLVSQVAAQITSHRPSDELIKRCIASLIERKYISCDPQRPYTYWFNRYSLPTLHVV</sequence>
<dbReference type="Gene3D" id="4.10.1030.10">
    <property type="entry name" value="Ring Box Chain A, domain 5"/>
    <property type="match status" value="1"/>
</dbReference>
<dbReference type="InterPro" id="IPR001373">
    <property type="entry name" value="Cullin_N"/>
</dbReference>
<dbReference type="InterPro" id="IPR036317">
    <property type="entry name" value="Cullin_homology_sf"/>
</dbReference>
<reference evidence="7" key="1">
    <citation type="journal article" date="2023" name="G3 (Bethesda)">
        <title>Whole genome assemblies of Zophobas morio and Tenebrio molitor.</title>
        <authorList>
            <person name="Kaur S."/>
            <person name="Stinson S.A."/>
            <person name="diCenzo G.C."/>
        </authorList>
    </citation>
    <scope>NUCLEOTIDE SEQUENCE</scope>
    <source>
        <strain evidence="7">QUZm001</strain>
    </source>
</reference>
<dbReference type="PROSITE" id="PS50069">
    <property type="entry name" value="CULLIN_2"/>
    <property type="match status" value="1"/>
</dbReference>
<dbReference type="InterPro" id="IPR019559">
    <property type="entry name" value="Cullin_neddylation_domain"/>
</dbReference>
<keyword evidence="2" id="KW-1017">Isopeptide bond</keyword>
<dbReference type="Gene3D" id="1.20.1310.10">
    <property type="entry name" value="Cullin Repeats"/>
    <property type="match status" value="4"/>
</dbReference>
<dbReference type="Pfam" id="PF26557">
    <property type="entry name" value="Cullin_AB"/>
    <property type="match status" value="1"/>
</dbReference>
<dbReference type="InterPro" id="IPR059120">
    <property type="entry name" value="Cullin-like_AB"/>
</dbReference>
<dbReference type="Proteomes" id="UP001168821">
    <property type="component" value="Unassembled WGS sequence"/>
</dbReference>
<accession>A0AA38HKG7</accession>
<dbReference type="PANTHER" id="PTHR11932">
    <property type="entry name" value="CULLIN"/>
    <property type="match status" value="1"/>
</dbReference>
<dbReference type="Pfam" id="PF00888">
    <property type="entry name" value="Cullin"/>
    <property type="match status" value="1"/>
</dbReference>
<dbReference type="EMBL" id="JALNTZ010001830">
    <property type="protein sequence ID" value="KAJ3622608.1"/>
    <property type="molecule type" value="Genomic_DNA"/>
</dbReference>
<dbReference type="SUPFAM" id="SSF75632">
    <property type="entry name" value="Cullin homology domain"/>
    <property type="match status" value="1"/>
</dbReference>
<dbReference type="InterPro" id="IPR045093">
    <property type="entry name" value="Cullin"/>
</dbReference>